<dbReference type="Proteomes" id="UP000730481">
    <property type="component" value="Unassembled WGS sequence"/>
</dbReference>
<dbReference type="EMBL" id="PVQB02000123">
    <property type="protein sequence ID" value="KAF4342748.1"/>
    <property type="molecule type" value="Genomic_DNA"/>
</dbReference>
<evidence type="ECO:0000259" key="5">
    <source>
        <dbReference type="Pfam" id="PF03537"/>
    </source>
</evidence>
<organism evidence="6 7">
    <name type="scientific">Fusarium beomiforme</name>
    <dbReference type="NCBI Taxonomy" id="44412"/>
    <lineage>
        <taxon>Eukaryota</taxon>
        <taxon>Fungi</taxon>
        <taxon>Dikarya</taxon>
        <taxon>Ascomycota</taxon>
        <taxon>Pezizomycotina</taxon>
        <taxon>Sordariomycetes</taxon>
        <taxon>Hypocreomycetidae</taxon>
        <taxon>Hypocreales</taxon>
        <taxon>Nectriaceae</taxon>
        <taxon>Fusarium</taxon>
        <taxon>Fusarium burgessii species complex</taxon>
    </lineage>
</organism>
<sequence length="268" mass="29509">MKSIYIATVLLFKIASINAFSLPSFLAKRKDIWTPDTGDNWQPVLDGPFKFPKGGVRSLDPDISVYGLDLWSNNKFTINRLQKAGKHVICSFSGGTVRAKDSDKKSFFKRDIGNPVDGSDGEKWLNVRSQRVRKAMAKRVKLASDKGCDAISPLNTNAYDDDTGFELSEDDEIDYVGFLVDEAAKYQMSVGVEIGSIIADIQDVASFFIGGSCDDYSSDGDGDNGDDDDSGDDWDPEDPNSCEFWQELIDSGIPVFSTDGEVFKKSKV</sequence>
<feature type="signal peptide" evidence="4">
    <location>
        <begin position="1"/>
        <end position="19"/>
    </location>
</feature>
<accession>A0A9P5E236</accession>
<feature type="domain" description="Glycoside-hydrolase family GH114 TIM-barrel" evidence="5">
    <location>
        <begin position="41"/>
        <end position="258"/>
    </location>
</feature>
<name>A0A9P5E236_9HYPO</name>
<evidence type="ECO:0000313" key="6">
    <source>
        <dbReference type="EMBL" id="KAF4342748.1"/>
    </source>
</evidence>
<dbReference type="PANTHER" id="PTHR35273">
    <property type="entry name" value="ALPHA-1,4 POLYGALACTOSAMINIDASE, PUTATIVE (AFU_ORTHOLOGUE AFUA_3G07890)-RELATED"/>
    <property type="match status" value="1"/>
</dbReference>
<proteinExistence type="predicted"/>
<feature type="compositionally biased region" description="Acidic residues" evidence="3">
    <location>
        <begin position="218"/>
        <end position="240"/>
    </location>
</feature>
<feature type="chain" id="PRO_5040168017" description="alpha-galactosidase" evidence="4">
    <location>
        <begin position="20"/>
        <end position="268"/>
    </location>
</feature>
<dbReference type="SUPFAM" id="SSF51445">
    <property type="entry name" value="(Trans)glycosidases"/>
    <property type="match status" value="1"/>
</dbReference>
<reference evidence="6" key="1">
    <citation type="journal article" date="2017" name="Mycologia">
        <title>Fusarium algeriense, sp. nov., a novel toxigenic crown rot pathogen of durum wheat from Algeria is nested in the Fusarium burgessii species complex.</title>
        <authorList>
            <person name="Laraba I."/>
            <person name="Keddad A."/>
            <person name="Boureghda H."/>
            <person name="Abdallah N."/>
            <person name="Vaughan M.M."/>
            <person name="Proctor R.H."/>
            <person name="Busman M."/>
            <person name="O'Donnell K."/>
        </authorList>
    </citation>
    <scope>NUCLEOTIDE SEQUENCE</scope>
    <source>
        <strain evidence="6">NRRL 25174</strain>
    </source>
</reference>
<keyword evidence="7" id="KW-1185">Reference proteome</keyword>
<gene>
    <name evidence="6" type="ORF">FBEOM_3332</name>
</gene>
<comment type="caution">
    <text evidence="6">The sequence shown here is derived from an EMBL/GenBank/DDBJ whole genome shotgun (WGS) entry which is preliminary data.</text>
</comment>
<evidence type="ECO:0000256" key="3">
    <source>
        <dbReference type="SAM" id="MobiDB-lite"/>
    </source>
</evidence>
<dbReference type="InterPro" id="IPR013785">
    <property type="entry name" value="Aldolase_TIM"/>
</dbReference>
<dbReference type="OrthoDB" id="5065109at2759"/>
<dbReference type="InterPro" id="IPR004352">
    <property type="entry name" value="GH114_TIM-barrel"/>
</dbReference>
<dbReference type="Pfam" id="PF03537">
    <property type="entry name" value="Glyco_hydro_114"/>
    <property type="match status" value="1"/>
</dbReference>
<reference evidence="6" key="2">
    <citation type="submission" date="2020-02" db="EMBL/GenBank/DDBJ databases">
        <title>Identification and distribution of gene clusters putatively required for synthesis of sphingolipid metabolism inhibitors in phylogenetically diverse species of the filamentous fungus Fusarium.</title>
        <authorList>
            <person name="Kim H.-S."/>
            <person name="Busman M."/>
            <person name="Brown D.W."/>
            <person name="Divon H."/>
            <person name="Uhlig S."/>
            <person name="Proctor R.H."/>
        </authorList>
    </citation>
    <scope>NUCLEOTIDE SEQUENCE</scope>
    <source>
        <strain evidence="6">NRRL 25174</strain>
    </source>
</reference>
<feature type="region of interest" description="Disordered" evidence="3">
    <location>
        <begin position="218"/>
        <end position="242"/>
    </location>
</feature>
<dbReference type="GO" id="GO:0004557">
    <property type="term" value="F:alpha-galactosidase activity"/>
    <property type="evidence" value="ECO:0007669"/>
    <property type="project" value="UniProtKB-EC"/>
</dbReference>
<dbReference type="Gene3D" id="3.20.20.70">
    <property type="entry name" value="Aldolase class I"/>
    <property type="match status" value="1"/>
</dbReference>
<evidence type="ECO:0000256" key="1">
    <source>
        <dbReference type="ARBA" id="ARBA00001255"/>
    </source>
</evidence>
<dbReference type="InterPro" id="IPR017853">
    <property type="entry name" value="GH"/>
</dbReference>
<comment type="catalytic activity">
    <reaction evidence="1">
        <text>Hydrolysis of terminal, non-reducing alpha-D-galactose residues in alpha-D-galactosides, including galactose oligosaccharides, galactomannans and galactolipids.</text>
        <dbReference type="EC" id="3.2.1.22"/>
    </reaction>
</comment>
<keyword evidence="4" id="KW-0732">Signal</keyword>
<protein>
    <recommendedName>
        <fullName evidence="2">alpha-galactosidase</fullName>
        <ecNumber evidence="2">3.2.1.22</ecNumber>
    </recommendedName>
</protein>
<evidence type="ECO:0000256" key="2">
    <source>
        <dbReference type="ARBA" id="ARBA00012755"/>
    </source>
</evidence>
<dbReference type="AlphaFoldDB" id="A0A9P5E236"/>
<evidence type="ECO:0000313" key="7">
    <source>
        <dbReference type="Proteomes" id="UP000730481"/>
    </source>
</evidence>
<dbReference type="EC" id="3.2.1.22" evidence="2"/>
<dbReference type="PANTHER" id="PTHR35273:SF2">
    <property type="entry name" value="ALPHA-GALACTOSIDASE"/>
    <property type="match status" value="1"/>
</dbReference>
<evidence type="ECO:0000256" key="4">
    <source>
        <dbReference type="SAM" id="SignalP"/>
    </source>
</evidence>